<proteinExistence type="predicted"/>
<evidence type="ECO:0000313" key="2">
    <source>
        <dbReference type="Proteomes" id="UP001597233"/>
    </source>
</evidence>
<dbReference type="RefSeq" id="WP_347323001.1">
    <property type="nucleotide sequence ID" value="NZ_JBCGUH010000001.1"/>
</dbReference>
<sequence>MTKVLYEASGTVYPASTQSHIAYRFMVHEPVQSLQIDFSYEPKLLDDDQLAEQLITRAMKQYGYEQPHAEDWRKYAPLQNLLTLSLDDPYRHRGQAHRMDRVQQHRLTEQEASPGFWPGSNPAGLWTVTLSLHAVVTEQCHYQLRIVEGGSL</sequence>
<dbReference type="EMBL" id="JBHUEH010000032">
    <property type="protein sequence ID" value="MFD1888272.1"/>
    <property type="molecule type" value="Genomic_DNA"/>
</dbReference>
<gene>
    <name evidence="1" type="ORF">ACFSC9_22560</name>
</gene>
<name>A0ABW4RQ18_9BACL</name>
<evidence type="ECO:0000313" key="1">
    <source>
        <dbReference type="EMBL" id="MFD1888272.1"/>
    </source>
</evidence>
<organism evidence="1 2">
    <name type="scientific">Paenibacillus wenxiniae</name>
    <dbReference type="NCBI Taxonomy" id="1636843"/>
    <lineage>
        <taxon>Bacteria</taxon>
        <taxon>Bacillati</taxon>
        <taxon>Bacillota</taxon>
        <taxon>Bacilli</taxon>
        <taxon>Bacillales</taxon>
        <taxon>Paenibacillaceae</taxon>
        <taxon>Paenibacillus</taxon>
    </lineage>
</organism>
<dbReference type="Proteomes" id="UP001597233">
    <property type="component" value="Unassembled WGS sequence"/>
</dbReference>
<comment type="caution">
    <text evidence="1">The sequence shown here is derived from an EMBL/GenBank/DDBJ whole genome shotgun (WGS) entry which is preliminary data.</text>
</comment>
<accession>A0ABW4RQ18</accession>
<keyword evidence="2" id="KW-1185">Reference proteome</keyword>
<protein>
    <submittedName>
        <fullName evidence="1">Uncharacterized protein</fullName>
    </submittedName>
</protein>
<reference evidence="2" key="1">
    <citation type="journal article" date="2019" name="Int. J. Syst. Evol. Microbiol.">
        <title>The Global Catalogue of Microorganisms (GCM) 10K type strain sequencing project: providing services to taxonomists for standard genome sequencing and annotation.</title>
        <authorList>
            <consortium name="The Broad Institute Genomics Platform"/>
            <consortium name="The Broad Institute Genome Sequencing Center for Infectious Disease"/>
            <person name="Wu L."/>
            <person name="Ma J."/>
        </authorList>
    </citation>
    <scope>NUCLEOTIDE SEQUENCE [LARGE SCALE GENOMIC DNA]</scope>
    <source>
        <strain evidence="2">CCUG 54950</strain>
    </source>
</reference>